<feature type="domain" description="PB1-like" evidence="2">
    <location>
        <begin position="1"/>
        <end position="104"/>
    </location>
</feature>
<accession>A0A9P0VNB9</accession>
<dbReference type="OrthoDB" id="998442at2759"/>
<reference evidence="3" key="1">
    <citation type="submission" date="2022-07" db="EMBL/GenBank/DDBJ databases">
        <authorList>
            <person name="Macas J."/>
            <person name="Novak P."/>
            <person name="Neumann P."/>
        </authorList>
    </citation>
    <scope>NUCLEOTIDE SEQUENCE</scope>
</reference>
<protein>
    <recommendedName>
        <fullName evidence="2">PB1-like domain-containing protein</fullName>
    </recommendedName>
</protein>
<evidence type="ECO:0000313" key="4">
    <source>
        <dbReference type="Proteomes" id="UP001152484"/>
    </source>
</evidence>
<feature type="region of interest" description="Disordered" evidence="1">
    <location>
        <begin position="122"/>
        <end position="145"/>
    </location>
</feature>
<proteinExistence type="predicted"/>
<evidence type="ECO:0000313" key="3">
    <source>
        <dbReference type="EMBL" id="CAH9051496.1"/>
    </source>
</evidence>
<keyword evidence="4" id="KW-1185">Reference proteome</keyword>
<dbReference type="Proteomes" id="UP001152484">
    <property type="component" value="Unassembled WGS sequence"/>
</dbReference>
<name>A0A9P0VNB9_CUSEU</name>
<dbReference type="Pfam" id="PF26130">
    <property type="entry name" value="PB1-like"/>
    <property type="match status" value="1"/>
</dbReference>
<comment type="caution">
    <text evidence="3">The sequence shown here is derived from an EMBL/GenBank/DDBJ whole genome shotgun (WGS) entry which is preliminary data.</text>
</comment>
<dbReference type="EMBL" id="CAMAPE010000001">
    <property type="protein sequence ID" value="CAH9051496.1"/>
    <property type="molecule type" value="Genomic_DNA"/>
</dbReference>
<dbReference type="InterPro" id="IPR058594">
    <property type="entry name" value="PB1-like_dom_pln"/>
</dbReference>
<dbReference type="AlphaFoldDB" id="A0A9P0VNB9"/>
<evidence type="ECO:0000256" key="1">
    <source>
        <dbReference type="SAM" id="MobiDB-lite"/>
    </source>
</evidence>
<sequence length="145" mass="16907">MSELVNLRFNHSGRWILHPKMKYVDGDDHTIYRFDPDFLCFHDIQRTCKEELGFITLKNIYVLVPGKDLDNGLFLVEDDDTIRKVLNQIRNFSWIDDIELYVDHQLDEPLLIPQIEWSSVQNNQSENVSNQSPETDNGGGTSPRN</sequence>
<gene>
    <name evidence="3" type="ORF">CEURO_LOCUS227</name>
</gene>
<evidence type="ECO:0000259" key="2">
    <source>
        <dbReference type="Pfam" id="PF26130"/>
    </source>
</evidence>
<feature type="compositionally biased region" description="Low complexity" evidence="1">
    <location>
        <begin position="122"/>
        <end position="132"/>
    </location>
</feature>
<organism evidence="3 4">
    <name type="scientific">Cuscuta europaea</name>
    <name type="common">European dodder</name>
    <dbReference type="NCBI Taxonomy" id="41803"/>
    <lineage>
        <taxon>Eukaryota</taxon>
        <taxon>Viridiplantae</taxon>
        <taxon>Streptophyta</taxon>
        <taxon>Embryophyta</taxon>
        <taxon>Tracheophyta</taxon>
        <taxon>Spermatophyta</taxon>
        <taxon>Magnoliopsida</taxon>
        <taxon>eudicotyledons</taxon>
        <taxon>Gunneridae</taxon>
        <taxon>Pentapetalae</taxon>
        <taxon>asterids</taxon>
        <taxon>lamiids</taxon>
        <taxon>Solanales</taxon>
        <taxon>Convolvulaceae</taxon>
        <taxon>Cuscuteae</taxon>
        <taxon>Cuscuta</taxon>
        <taxon>Cuscuta subgen. Cuscuta</taxon>
    </lineage>
</organism>